<proteinExistence type="predicted"/>
<protein>
    <submittedName>
        <fullName evidence="1">Uncharacterized protein</fullName>
    </submittedName>
</protein>
<dbReference type="AlphaFoldDB" id="A0A382MP23"/>
<sequence length="35" mass="3846">MPSSASARAYLEGFKHVRGFGLDYYLNTAVARILA</sequence>
<organism evidence="1">
    <name type="scientific">marine metagenome</name>
    <dbReference type="NCBI Taxonomy" id="408172"/>
    <lineage>
        <taxon>unclassified sequences</taxon>
        <taxon>metagenomes</taxon>
        <taxon>ecological metagenomes</taxon>
    </lineage>
</organism>
<evidence type="ECO:0000313" key="1">
    <source>
        <dbReference type="EMBL" id="SVC50569.1"/>
    </source>
</evidence>
<reference evidence="1" key="1">
    <citation type="submission" date="2018-05" db="EMBL/GenBank/DDBJ databases">
        <authorList>
            <person name="Lanie J.A."/>
            <person name="Ng W.-L."/>
            <person name="Kazmierczak K.M."/>
            <person name="Andrzejewski T.M."/>
            <person name="Davidsen T.M."/>
            <person name="Wayne K.J."/>
            <person name="Tettelin H."/>
            <person name="Glass J.I."/>
            <person name="Rusch D."/>
            <person name="Podicherti R."/>
            <person name="Tsui H.-C.T."/>
            <person name="Winkler M.E."/>
        </authorList>
    </citation>
    <scope>NUCLEOTIDE SEQUENCE</scope>
</reference>
<feature type="non-terminal residue" evidence="1">
    <location>
        <position position="35"/>
    </location>
</feature>
<name>A0A382MP23_9ZZZZ</name>
<dbReference type="EMBL" id="UINC01094919">
    <property type="protein sequence ID" value="SVC50569.1"/>
    <property type="molecule type" value="Genomic_DNA"/>
</dbReference>
<gene>
    <name evidence="1" type="ORF">METZ01_LOCUS303423</name>
</gene>
<accession>A0A382MP23</accession>